<evidence type="ECO:0000313" key="2">
    <source>
        <dbReference type="EMBL" id="SSX09860.1"/>
    </source>
</evidence>
<reference evidence="3" key="2">
    <citation type="submission" date="2018-07" db="EMBL/GenBank/DDBJ databases">
        <authorList>
            <person name="Quirk P.G."/>
            <person name="Krulwich T.A."/>
        </authorList>
    </citation>
    <scope>NUCLEOTIDE SEQUENCE</scope>
</reference>
<keyword evidence="1" id="KW-0812">Transmembrane</keyword>
<sequence>MSTLFMGGAGIPGIPGGGGGIPGIIGGGGTVEFGIAGGFGVNLRGGGGAATALGGAGAIDEGPFDVVLECQLWRYLSAMSCLQLPILMLTTPYILMTVLIALSLPISAINVHVQPLLLPIQHQVLLFYTTFHAPSLQFGPLPYSNHPQVHLHVLRPLFLFHCLPSRMQHQKHYPNMLKSVLEVLHFHSVSIFPNNHQVPKQSFFVQYAWKFSLPFICKISFNGLEQLLNDNIS</sequence>
<keyword evidence="1" id="KW-1133">Transmembrane helix</keyword>
<accession>A0A336L0I7</accession>
<proteinExistence type="predicted"/>
<gene>
    <name evidence="2" type="primary">CSON001484</name>
</gene>
<organism evidence="2">
    <name type="scientific">Culicoides sonorensis</name>
    <name type="common">Biting midge</name>
    <dbReference type="NCBI Taxonomy" id="179676"/>
    <lineage>
        <taxon>Eukaryota</taxon>
        <taxon>Metazoa</taxon>
        <taxon>Ecdysozoa</taxon>
        <taxon>Arthropoda</taxon>
        <taxon>Hexapoda</taxon>
        <taxon>Insecta</taxon>
        <taxon>Pterygota</taxon>
        <taxon>Neoptera</taxon>
        <taxon>Endopterygota</taxon>
        <taxon>Diptera</taxon>
        <taxon>Nematocera</taxon>
        <taxon>Chironomoidea</taxon>
        <taxon>Ceratopogonidae</taxon>
        <taxon>Ceratopogoninae</taxon>
        <taxon>Culicoides</taxon>
        <taxon>Monoculicoides</taxon>
    </lineage>
</organism>
<dbReference type="AlphaFoldDB" id="A0A336L0I7"/>
<protein>
    <submittedName>
        <fullName evidence="2">CSON001484 protein</fullName>
    </submittedName>
</protein>
<dbReference type="VEuPathDB" id="VectorBase:CSON001484"/>
<dbReference type="EMBL" id="UFQS01001230">
    <property type="protein sequence ID" value="SSX09860.1"/>
    <property type="molecule type" value="Genomic_DNA"/>
</dbReference>
<dbReference type="EMBL" id="UFQT01001230">
    <property type="protein sequence ID" value="SSX29583.1"/>
    <property type="molecule type" value="Genomic_DNA"/>
</dbReference>
<evidence type="ECO:0000313" key="3">
    <source>
        <dbReference type="EMBL" id="SSX29583.1"/>
    </source>
</evidence>
<reference evidence="2" key="1">
    <citation type="submission" date="2018-04" db="EMBL/GenBank/DDBJ databases">
        <authorList>
            <person name="Go L.Y."/>
            <person name="Mitchell J.A."/>
        </authorList>
    </citation>
    <scope>NUCLEOTIDE SEQUENCE</scope>
    <source>
        <tissue evidence="2">Whole organism</tissue>
    </source>
</reference>
<keyword evidence="1" id="KW-0472">Membrane</keyword>
<evidence type="ECO:0000256" key="1">
    <source>
        <dbReference type="SAM" id="Phobius"/>
    </source>
</evidence>
<feature type="transmembrane region" description="Helical" evidence="1">
    <location>
        <begin position="84"/>
        <end position="106"/>
    </location>
</feature>
<name>A0A336L0I7_CULSO</name>